<dbReference type="EMBL" id="BMMS01000026">
    <property type="protein sequence ID" value="GGO95577.1"/>
    <property type="molecule type" value="Genomic_DNA"/>
</dbReference>
<feature type="region of interest" description="Disordered" evidence="7">
    <location>
        <begin position="1"/>
        <end position="25"/>
    </location>
</feature>
<feature type="transmembrane region" description="Helical" evidence="8">
    <location>
        <begin position="290"/>
        <end position="309"/>
    </location>
</feature>
<feature type="transmembrane region" description="Helical" evidence="8">
    <location>
        <begin position="70"/>
        <end position="94"/>
    </location>
</feature>
<dbReference type="Gene3D" id="1.20.1250.20">
    <property type="entry name" value="MFS general substrate transporter like domains"/>
    <property type="match status" value="1"/>
</dbReference>
<accession>A0A918E000</accession>
<protein>
    <submittedName>
        <fullName evidence="10">MFS transporter</fullName>
    </submittedName>
</protein>
<dbReference type="Proteomes" id="UP000641932">
    <property type="component" value="Unassembled WGS sequence"/>
</dbReference>
<dbReference type="InterPro" id="IPR020846">
    <property type="entry name" value="MFS_dom"/>
</dbReference>
<feature type="transmembrane region" description="Helical" evidence="8">
    <location>
        <begin position="115"/>
        <end position="144"/>
    </location>
</feature>
<evidence type="ECO:0000256" key="5">
    <source>
        <dbReference type="ARBA" id="ARBA00022989"/>
    </source>
</evidence>
<evidence type="ECO:0000313" key="10">
    <source>
        <dbReference type="EMBL" id="GGO95577.1"/>
    </source>
</evidence>
<dbReference type="InterPro" id="IPR010290">
    <property type="entry name" value="TM_effector"/>
</dbReference>
<dbReference type="RefSeq" id="WP_189134327.1">
    <property type="nucleotide sequence ID" value="NZ_BMMS01000026.1"/>
</dbReference>
<sequence length="438" mass="45342">MSQSETEPLEVSPAPAAEEDPVANRPPLVPLRRNWRFQLLWIGASSTTLGVEAADIAYPLLVLAMTGSPALAGLFGFTQLIVILVLGLPIGALADRWDHRYVLIGAEGARAGATASVAVALAMDALTVAHLLLVALVLGLGTAFGGPVRMLLVRAVVPDEQLTQALTQDEVREGAAGLVGPAFGGALYGVSRVLPFIACAGTFSLSLLCALIVRVPPRGGKPVDADEPEDGGEPSPAEDSGGVLAGVRELVRQPALRGALLLIGTFYLVITAVTLVVVVKLQSQGTAPGAVGLALTGTAVGMLLGSPLVKPLHDWMAPGRLLLLVSVTVAVAMALLAVPFGSWWVFGVLVFSTLTTPALRVLIDIMILRQVPEDRRGRTIVATMTVLQSGPALGTMGAGLLLQFTGTTTAILALAALQGAVTLYGLTDRAVAQARWPQ</sequence>
<reference evidence="10" key="1">
    <citation type="journal article" date="2014" name="Int. J. Syst. Evol. Microbiol.">
        <title>Complete genome sequence of Corynebacterium casei LMG S-19264T (=DSM 44701T), isolated from a smear-ripened cheese.</title>
        <authorList>
            <consortium name="US DOE Joint Genome Institute (JGI-PGF)"/>
            <person name="Walter F."/>
            <person name="Albersmeier A."/>
            <person name="Kalinowski J."/>
            <person name="Ruckert C."/>
        </authorList>
    </citation>
    <scope>NUCLEOTIDE SEQUENCE</scope>
    <source>
        <strain evidence="10">CGMCC 4.7201</strain>
    </source>
</reference>
<reference evidence="10" key="2">
    <citation type="submission" date="2020-09" db="EMBL/GenBank/DDBJ databases">
        <authorList>
            <person name="Sun Q."/>
            <person name="Zhou Y."/>
        </authorList>
    </citation>
    <scope>NUCLEOTIDE SEQUENCE</scope>
    <source>
        <strain evidence="10">CGMCC 4.7201</strain>
    </source>
</reference>
<keyword evidence="2" id="KW-0813">Transport</keyword>
<gene>
    <name evidence="10" type="ORF">GCM10012280_53090</name>
</gene>
<dbReference type="InterPro" id="IPR036259">
    <property type="entry name" value="MFS_trans_sf"/>
</dbReference>
<keyword evidence="4 8" id="KW-0812">Transmembrane</keyword>
<dbReference type="PROSITE" id="PS50850">
    <property type="entry name" value="MFS"/>
    <property type="match status" value="1"/>
</dbReference>
<evidence type="ECO:0000256" key="3">
    <source>
        <dbReference type="ARBA" id="ARBA00022475"/>
    </source>
</evidence>
<keyword evidence="5 8" id="KW-1133">Transmembrane helix</keyword>
<feature type="transmembrane region" description="Helical" evidence="8">
    <location>
        <begin position="408"/>
        <end position="426"/>
    </location>
</feature>
<dbReference type="PANTHER" id="PTHR23513">
    <property type="entry name" value="INTEGRAL MEMBRANE EFFLUX PROTEIN-RELATED"/>
    <property type="match status" value="1"/>
</dbReference>
<feature type="transmembrane region" description="Helical" evidence="8">
    <location>
        <begin position="39"/>
        <end position="58"/>
    </location>
</feature>
<evidence type="ECO:0000259" key="9">
    <source>
        <dbReference type="PROSITE" id="PS50850"/>
    </source>
</evidence>
<evidence type="ECO:0000256" key="1">
    <source>
        <dbReference type="ARBA" id="ARBA00004651"/>
    </source>
</evidence>
<feature type="region of interest" description="Disordered" evidence="7">
    <location>
        <begin position="221"/>
        <end position="241"/>
    </location>
</feature>
<organism evidence="10 11">
    <name type="scientific">Wenjunlia tyrosinilytica</name>
    <dbReference type="NCBI Taxonomy" id="1544741"/>
    <lineage>
        <taxon>Bacteria</taxon>
        <taxon>Bacillati</taxon>
        <taxon>Actinomycetota</taxon>
        <taxon>Actinomycetes</taxon>
        <taxon>Kitasatosporales</taxon>
        <taxon>Streptomycetaceae</taxon>
        <taxon>Wenjunlia</taxon>
    </lineage>
</organism>
<dbReference type="GO" id="GO:0005886">
    <property type="term" value="C:plasma membrane"/>
    <property type="evidence" value="ECO:0007669"/>
    <property type="project" value="UniProtKB-SubCell"/>
</dbReference>
<dbReference type="PANTHER" id="PTHR23513:SF11">
    <property type="entry name" value="STAPHYLOFERRIN A TRANSPORTER"/>
    <property type="match status" value="1"/>
</dbReference>
<evidence type="ECO:0000256" key="8">
    <source>
        <dbReference type="SAM" id="Phobius"/>
    </source>
</evidence>
<dbReference type="GO" id="GO:0022857">
    <property type="term" value="F:transmembrane transporter activity"/>
    <property type="evidence" value="ECO:0007669"/>
    <property type="project" value="InterPro"/>
</dbReference>
<comment type="subcellular location">
    <subcellularLocation>
        <location evidence="1">Cell membrane</location>
        <topology evidence="1">Multi-pass membrane protein</topology>
    </subcellularLocation>
</comment>
<keyword evidence="3" id="KW-1003">Cell membrane</keyword>
<evidence type="ECO:0000256" key="2">
    <source>
        <dbReference type="ARBA" id="ARBA00022448"/>
    </source>
</evidence>
<name>A0A918E000_9ACTN</name>
<evidence type="ECO:0000256" key="4">
    <source>
        <dbReference type="ARBA" id="ARBA00022692"/>
    </source>
</evidence>
<feature type="transmembrane region" description="Helical" evidence="8">
    <location>
        <begin position="321"/>
        <end position="338"/>
    </location>
</feature>
<dbReference type="AlphaFoldDB" id="A0A918E000"/>
<feature type="domain" description="Major facilitator superfamily (MFS) profile" evidence="9">
    <location>
        <begin position="36"/>
        <end position="431"/>
    </location>
</feature>
<dbReference type="SUPFAM" id="SSF103473">
    <property type="entry name" value="MFS general substrate transporter"/>
    <property type="match status" value="1"/>
</dbReference>
<evidence type="ECO:0000256" key="6">
    <source>
        <dbReference type="ARBA" id="ARBA00023136"/>
    </source>
</evidence>
<dbReference type="CDD" id="cd06173">
    <property type="entry name" value="MFS_MefA_like"/>
    <property type="match status" value="1"/>
</dbReference>
<feature type="transmembrane region" description="Helical" evidence="8">
    <location>
        <begin position="193"/>
        <end position="213"/>
    </location>
</feature>
<proteinExistence type="predicted"/>
<keyword evidence="6 8" id="KW-0472">Membrane</keyword>
<keyword evidence="11" id="KW-1185">Reference proteome</keyword>
<evidence type="ECO:0000256" key="7">
    <source>
        <dbReference type="SAM" id="MobiDB-lite"/>
    </source>
</evidence>
<feature type="transmembrane region" description="Helical" evidence="8">
    <location>
        <begin position="258"/>
        <end position="278"/>
    </location>
</feature>
<evidence type="ECO:0000313" key="11">
    <source>
        <dbReference type="Proteomes" id="UP000641932"/>
    </source>
</evidence>
<comment type="caution">
    <text evidence="10">The sequence shown here is derived from an EMBL/GenBank/DDBJ whole genome shotgun (WGS) entry which is preliminary data.</text>
</comment>
<dbReference type="Pfam" id="PF05977">
    <property type="entry name" value="MFS_3"/>
    <property type="match status" value="1"/>
</dbReference>